<keyword evidence="7" id="KW-0539">Nucleus</keyword>
<evidence type="ECO:0000256" key="3">
    <source>
        <dbReference type="ARBA" id="ARBA00022448"/>
    </source>
</evidence>
<keyword evidence="6" id="KW-0811">Translocation</keyword>
<dbReference type="InterPro" id="IPR037624">
    <property type="entry name" value="Nup133-like"/>
</dbReference>
<protein>
    <recommendedName>
        <fullName evidence="13">Nucleoporin Nup133/Nup155-like C-terminal domain-containing protein</fullName>
    </recommendedName>
</protein>
<dbReference type="Pfam" id="PF03177">
    <property type="entry name" value="Nucleoporin_C"/>
    <property type="match status" value="1"/>
</dbReference>
<feature type="domain" description="Nucleoporin Nup133/Nup155-like N-terminal" evidence="10">
    <location>
        <begin position="79"/>
        <end position="359"/>
    </location>
</feature>
<keyword evidence="12" id="KW-1185">Reference proteome</keyword>
<dbReference type="InParanoid" id="A0A409WY11"/>
<dbReference type="OrthoDB" id="103454at2759"/>
<evidence type="ECO:0000256" key="8">
    <source>
        <dbReference type="SAM" id="MobiDB-lite"/>
    </source>
</evidence>
<dbReference type="InterPro" id="IPR007187">
    <property type="entry name" value="Nucleoporin_Nup133/Nup155_C"/>
</dbReference>
<evidence type="ECO:0000256" key="7">
    <source>
        <dbReference type="ARBA" id="ARBA00023242"/>
    </source>
</evidence>
<dbReference type="PANTHER" id="PTHR13405">
    <property type="entry name" value="NUCLEAR PORE COMPLEX PROTEIN NUP133"/>
    <property type="match status" value="1"/>
</dbReference>
<evidence type="ECO:0000256" key="6">
    <source>
        <dbReference type="ARBA" id="ARBA00023010"/>
    </source>
</evidence>
<dbReference type="GO" id="GO:0006606">
    <property type="term" value="P:protein import into nucleus"/>
    <property type="evidence" value="ECO:0007669"/>
    <property type="project" value="TreeGrafter"/>
</dbReference>
<dbReference type="Gene3D" id="2.130.10.10">
    <property type="entry name" value="YVTN repeat-like/Quinoprotein amine dehydrogenase"/>
    <property type="match status" value="1"/>
</dbReference>
<evidence type="ECO:0000313" key="11">
    <source>
        <dbReference type="EMBL" id="PPQ83351.1"/>
    </source>
</evidence>
<evidence type="ECO:0000313" key="12">
    <source>
        <dbReference type="Proteomes" id="UP000283269"/>
    </source>
</evidence>
<dbReference type="PANTHER" id="PTHR13405:SF11">
    <property type="entry name" value="NUCLEAR PORE COMPLEX PROTEIN NUP133"/>
    <property type="match status" value="1"/>
</dbReference>
<dbReference type="STRING" id="93625.A0A409WY11"/>
<comment type="caution">
    <text evidence="11">The sequence shown here is derived from an EMBL/GenBank/DDBJ whole genome shotgun (WGS) entry which is preliminary data.</text>
</comment>
<dbReference type="Pfam" id="PF08801">
    <property type="entry name" value="Nucleoporin_N"/>
    <property type="match status" value="1"/>
</dbReference>
<evidence type="ECO:0000256" key="5">
    <source>
        <dbReference type="ARBA" id="ARBA00022927"/>
    </source>
</evidence>
<dbReference type="Gene3D" id="1.20.58.1380">
    <property type="match status" value="1"/>
</dbReference>
<accession>A0A409WY11</accession>
<dbReference type="GO" id="GO:0000972">
    <property type="term" value="P:transcription-dependent tethering of RNA polymerase II gene DNA at nuclear periphery"/>
    <property type="evidence" value="ECO:0007669"/>
    <property type="project" value="TreeGrafter"/>
</dbReference>
<keyword evidence="3" id="KW-0813">Transport</keyword>
<sequence length="1204" mass="134377">MATFSPSPAPRRSSRLQSRGNSPARAQRPHRLAASPTLIINDNNSVASAMDIDERSSLMTDRSLSRLGGDMIFAKTEEMSVSFYANLPLEVKQVLRISDFNRDLYSGEIDTLTGFALVASTQTCFVWQHAQAIKGIPTCYIFSCPEGNPASPKPPFHALVPQGNSREPGLILVSATGQIRFWDSIGIGLAGGDNFVSSQVDGINYEEEVTNLIRVDAQTYILSTSFGTLYRITLTSVGGKYHLAIRGFARPSTSRSFSRLLPSFLSGSPSSSYDSKGKAGHIHAVALGVTSPSGDRNMWALANGHIQRWIMKSEGWEELLLDLDLTQLLLDKVQEKFSAQSEDMEISDMAVFDDQNIAILVSYSGRDVADDFQRLYALAELQPVGDGQASLDHQYIQGYSWSMPGQSSAFSLVTLLLSVPEVFTTSIIRGHLAYTIILSGSEYRDRLELKGINDRTLGVGVSLTTNLLLILTASSMMKVSLDLDKIQAFKPETGHTMLVKSLMMQAIIYGSSPLNPLRFSFPPELNGDALMNAAQQLSDAVMKSDPDVVRQSPDMTIQMTGRKERLSWLIGFINENTVMDKMSQECRQRLATDSEKLYACHQLWLTYNQSISTSHSSSVLKDAIAAYMEEIGDDSHEDLVRAFFRTRVSDIGQVLQKVSDIAQKAAKRSSSSVNQILPEANRIVVSVLRSAFQYRAYNLKVYGIELPMIRPWSSRSGIIETNRSLFDLTTETLKANRGPTTTAKEPSSQFPALAAVLLESLKERIEWLSKTENQAAALGLELEFSELRPKIFETLRQSGHEEAAFSLAEQYRDYASLVALCHQETVYPPHKNPHASRIQSYIQRFGEDFVSELFRWYIQSGEIRTMFDQESPAGPEHLNKYFENKSNRNIAITWINDLANSAYGLAASDLFKDAQGAPNLEGKHLMLSIGKLSYLANMQETKAQDEPIQSNGPNLDAFHDALDFVSVLETLVQDFRSVLLTVRTRQSIEGQINTIVKEKGRQLEPRAGFIYIFKDLLRTLLKGEALSVEDTVDVLTLKDNTESVEDFANSLYLLSSAPEGSGSNPSDMKGRIPIEIPSLRKNSAFNTVWRRVFLQDDWDVLKQTADVSDDELKRRYQGTALFQTLCSVLPRNDTRLIVDPGMALAIPSTQEINSRWPGMSADQVNALIQDYTWERDRVQMWNLSEIYERIKQLAEEEVDSLDRD</sequence>
<evidence type="ECO:0000256" key="1">
    <source>
        <dbReference type="ARBA" id="ARBA00004259"/>
    </source>
</evidence>
<evidence type="ECO:0000259" key="9">
    <source>
        <dbReference type="Pfam" id="PF03177"/>
    </source>
</evidence>
<dbReference type="InterPro" id="IPR015943">
    <property type="entry name" value="WD40/YVTN_repeat-like_dom_sf"/>
</dbReference>
<gene>
    <name evidence="11" type="ORF">CVT25_003990</name>
</gene>
<dbReference type="FunCoup" id="A0A409WY11">
    <property type="interactions" value="98"/>
</dbReference>
<dbReference type="AlphaFoldDB" id="A0A409WY11"/>
<comment type="similarity">
    <text evidence="2">Belongs to the nucleoporin Nup133 family.</text>
</comment>
<dbReference type="Proteomes" id="UP000283269">
    <property type="component" value="Unassembled WGS sequence"/>
</dbReference>
<keyword evidence="5" id="KW-0653">Protein transport</keyword>
<name>A0A409WY11_PSICY</name>
<dbReference type="InterPro" id="IPR014908">
    <property type="entry name" value="Nucleoporin_Nup133/Nup155_N"/>
</dbReference>
<evidence type="ECO:0000256" key="2">
    <source>
        <dbReference type="ARBA" id="ARBA00005569"/>
    </source>
</evidence>
<dbReference type="GO" id="GO:0017056">
    <property type="term" value="F:structural constituent of nuclear pore"/>
    <property type="evidence" value="ECO:0007669"/>
    <property type="project" value="InterPro"/>
</dbReference>
<proteinExistence type="inferred from homology"/>
<keyword evidence="4" id="KW-0509">mRNA transport</keyword>
<dbReference type="GO" id="GO:0016973">
    <property type="term" value="P:poly(A)+ mRNA export from nucleus"/>
    <property type="evidence" value="ECO:0007669"/>
    <property type="project" value="TreeGrafter"/>
</dbReference>
<reference evidence="11 12" key="1">
    <citation type="journal article" date="2018" name="Evol. Lett.">
        <title>Horizontal gene cluster transfer increased hallucinogenic mushroom diversity.</title>
        <authorList>
            <person name="Reynolds H.T."/>
            <person name="Vijayakumar V."/>
            <person name="Gluck-Thaler E."/>
            <person name="Korotkin H.B."/>
            <person name="Matheny P.B."/>
            <person name="Slot J.C."/>
        </authorList>
    </citation>
    <scope>NUCLEOTIDE SEQUENCE [LARGE SCALE GENOMIC DNA]</scope>
    <source>
        <strain evidence="11 12">2631</strain>
    </source>
</reference>
<feature type="domain" description="Nucleoporin Nup133/Nup155-like C-terminal" evidence="9">
    <location>
        <begin position="752"/>
        <end position="1179"/>
    </location>
</feature>
<organism evidence="11 12">
    <name type="scientific">Psilocybe cyanescens</name>
    <dbReference type="NCBI Taxonomy" id="93625"/>
    <lineage>
        <taxon>Eukaryota</taxon>
        <taxon>Fungi</taxon>
        <taxon>Dikarya</taxon>
        <taxon>Basidiomycota</taxon>
        <taxon>Agaricomycotina</taxon>
        <taxon>Agaricomycetes</taxon>
        <taxon>Agaricomycetidae</taxon>
        <taxon>Agaricales</taxon>
        <taxon>Agaricineae</taxon>
        <taxon>Strophariaceae</taxon>
        <taxon>Psilocybe</taxon>
    </lineage>
</organism>
<dbReference type="SUPFAM" id="SSF117289">
    <property type="entry name" value="Nucleoporin domain"/>
    <property type="match status" value="1"/>
</dbReference>
<dbReference type="EMBL" id="NHYD01003027">
    <property type="protein sequence ID" value="PPQ83351.1"/>
    <property type="molecule type" value="Genomic_DNA"/>
</dbReference>
<evidence type="ECO:0000259" key="10">
    <source>
        <dbReference type="Pfam" id="PF08801"/>
    </source>
</evidence>
<dbReference type="GO" id="GO:0031080">
    <property type="term" value="C:nuclear pore outer ring"/>
    <property type="evidence" value="ECO:0007669"/>
    <property type="project" value="TreeGrafter"/>
</dbReference>
<comment type="subcellular location">
    <subcellularLocation>
        <location evidence="1">Nucleus envelope</location>
    </subcellularLocation>
</comment>
<evidence type="ECO:0008006" key="13">
    <source>
        <dbReference type="Google" id="ProtNLM"/>
    </source>
</evidence>
<feature type="region of interest" description="Disordered" evidence="8">
    <location>
        <begin position="1"/>
        <end position="32"/>
    </location>
</feature>
<evidence type="ECO:0000256" key="4">
    <source>
        <dbReference type="ARBA" id="ARBA00022816"/>
    </source>
</evidence>